<evidence type="ECO:0000259" key="1">
    <source>
        <dbReference type="PROSITE" id="PS50280"/>
    </source>
</evidence>
<accession>A0A8J2X9T0</accession>
<dbReference type="GO" id="GO:0005634">
    <property type="term" value="C:nucleus"/>
    <property type="evidence" value="ECO:0007669"/>
    <property type="project" value="TreeGrafter"/>
</dbReference>
<protein>
    <submittedName>
        <fullName evidence="2">ZYBA0S09-04082g1_1</fullName>
    </submittedName>
</protein>
<dbReference type="CDD" id="cd20071">
    <property type="entry name" value="SET_SMYD"/>
    <property type="match status" value="1"/>
</dbReference>
<organism evidence="2 3">
    <name type="scientific">Zygosaccharomyces bailii (strain CLIB 213 / ATCC 58445 / CBS 680 / BCRC 21525 / NBRC 1098 / NCYC 1416 / NRRL Y-2227)</name>
    <dbReference type="NCBI Taxonomy" id="1333698"/>
    <lineage>
        <taxon>Eukaryota</taxon>
        <taxon>Fungi</taxon>
        <taxon>Dikarya</taxon>
        <taxon>Ascomycota</taxon>
        <taxon>Saccharomycotina</taxon>
        <taxon>Saccharomycetes</taxon>
        <taxon>Saccharomycetales</taxon>
        <taxon>Saccharomycetaceae</taxon>
        <taxon>Zygosaccharomyces</taxon>
    </lineage>
</organism>
<dbReference type="PANTHER" id="PTHR12197">
    <property type="entry name" value="HISTONE-LYSINE N-METHYLTRANSFERASE SMYD"/>
    <property type="match status" value="1"/>
</dbReference>
<dbReference type="PROSITE" id="PS50280">
    <property type="entry name" value="SET"/>
    <property type="match status" value="1"/>
</dbReference>
<dbReference type="Gene3D" id="2.170.270.10">
    <property type="entry name" value="SET domain"/>
    <property type="match status" value="1"/>
</dbReference>
<dbReference type="PANTHER" id="PTHR12197:SF294">
    <property type="entry name" value="POTENTIAL PROTEIN LYSINE METHYLTRANSFERASE SET6"/>
    <property type="match status" value="1"/>
</dbReference>
<dbReference type="InterPro" id="IPR046341">
    <property type="entry name" value="SET_dom_sf"/>
</dbReference>
<reference evidence="3" key="1">
    <citation type="journal article" date="2013" name="Genome Announc.">
        <title>Genome sequence of the food spoilage yeast Zygosaccharomyces bailii CLIB 213(T).</title>
        <authorList>
            <person name="Galeote V."/>
            <person name="Bigey F."/>
            <person name="Devillers H."/>
            <person name="Neuveglise C."/>
            <person name="Dequin S."/>
        </authorList>
    </citation>
    <scope>NUCLEOTIDE SEQUENCE [LARGE SCALE GENOMIC DNA]</scope>
    <source>
        <strain evidence="3">CLIB 213 / ATCC 58445 / CBS 680 / CCRC 21525 / NBRC 1098 / NCYC 1416 / NRRL Y-2227</strain>
    </source>
</reference>
<dbReference type="Pfam" id="PF00856">
    <property type="entry name" value="SET"/>
    <property type="match status" value="1"/>
</dbReference>
<dbReference type="EMBL" id="HG316462">
    <property type="protein sequence ID" value="CDF91068.1"/>
    <property type="molecule type" value="Genomic_DNA"/>
</dbReference>
<keyword evidence="3" id="KW-1185">Reference proteome</keyword>
<dbReference type="SUPFAM" id="SSF82199">
    <property type="entry name" value="SET domain"/>
    <property type="match status" value="1"/>
</dbReference>
<dbReference type="OrthoDB" id="1028014at2759"/>
<proteinExistence type="predicted"/>
<sequence length="367" mass="42508">MGPISEFFSIQNTEYGGRACFSNTALARGTVILDADECLGESISYEFRKEICHFCFLYNYGKKMKWRIGAFEMEQLEPGTNWKGFRGAGLWFCSQQCRDAFLRQEHVVELIQGYENLLHALQITQKSGSPQKTDEQKLNSFLISSELIDRQWEQLQENWIKHVLRLKPNKRILQCPHITEETYCCARSVCTSLFQLKHLDSTSLTKRSFDVLQSNELSKISRFPILLSFQIAVYQVLYILLPPSLHSQLSVPLFRHIMGTEYGNAFGIWQAGESIDDREYLGYRLIPQASFFNHSCDPNIDKIANGRKMSFILNRDVQPGTQLCIAYNCNLKLPVADRRHVMKENWFFDCLCEKCSSELQTIHKCLF</sequence>
<evidence type="ECO:0000313" key="3">
    <source>
        <dbReference type="Proteomes" id="UP000019375"/>
    </source>
</evidence>
<dbReference type="InterPro" id="IPR050869">
    <property type="entry name" value="H3K4_H4K5_MeTrfase"/>
</dbReference>
<gene>
    <name evidence="2" type="ORF">BN860_04082g</name>
</gene>
<dbReference type="Proteomes" id="UP000019375">
    <property type="component" value="Unassembled WGS sequence"/>
</dbReference>
<feature type="domain" description="SET" evidence="1">
    <location>
        <begin position="2"/>
        <end position="328"/>
    </location>
</feature>
<dbReference type="InterPro" id="IPR001214">
    <property type="entry name" value="SET_dom"/>
</dbReference>
<name>A0A8J2X9T0_ZYGB2</name>
<dbReference type="AlphaFoldDB" id="A0A8J2X9T0"/>
<evidence type="ECO:0000313" key="2">
    <source>
        <dbReference type="EMBL" id="CDF91068.1"/>
    </source>
</evidence>